<evidence type="ECO:0000259" key="8">
    <source>
        <dbReference type="PROSITE" id="PS50802"/>
    </source>
</evidence>
<feature type="region of interest" description="Disordered" evidence="7">
    <location>
        <begin position="778"/>
        <end position="802"/>
    </location>
</feature>
<keyword evidence="4" id="KW-0833">Ubl conjugation pathway</keyword>
<comment type="caution">
    <text evidence="9">The sequence shown here is derived from an EMBL/GenBank/DDBJ whole genome shotgun (WGS) entry which is preliminary data.</text>
</comment>
<dbReference type="Pfam" id="PF10275">
    <property type="entry name" value="Peptidase_C65"/>
    <property type="match status" value="1"/>
</dbReference>
<dbReference type="InterPro" id="IPR042467">
    <property type="entry name" value="Peptidase_C65_otubain_sub2"/>
</dbReference>
<evidence type="ECO:0000256" key="4">
    <source>
        <dbReference type="ARBA" id="ARBA00022786"/>
    </source>
</evidence>
<feature type="compositionally biased region" description="Polar residues" evidence="7">
    <location>
        <begin position="280"/>
        <end position="291"/>
    </location>
</feature>
<name>A0A8H5SNH8_FUSHE</name>
<dbReference type="InterPro" id="IPR019400">
    <property type="entry name" value="Peptidase_C65_otubain"/>
</dbReference>
<dbReference type="EC" id="3.4.19.12" evidence="2"/>
<feature type="compositionally biased region" description="Low complexity" evidence="7">
    <location>
        <begin position="299"/>
        <end position="314"/>
    </location>
</feature>
<comment type="catalytic activity">
    <reaction evidence="1">
        <text>Thiol-dependent hydrolysis of ester, thioester, amide, peptide and isopeptide bonds formed by the C-terminal Gly of ubiquitin (a 76-residue protein attached to proteins as an intracellular targeting signal).</text>
        <dbReference type="EC" id="3.4.19.12"/>
    </reaction>
</comment>
<dbReference type="GO" id="GO:0071108">
    <property type="term" value="P:protein K48-linked deubiquitination"/>
    <property type="evidence" value="ECO:0007669"/>
    <property type="project" value="TreeGrafter"/>
</dbReference>
<feature type="non-terminal residue" evidence="9">
    <location>
        <position position="1"/>
    </location>
</feature>
<evidence type="ECO:0000256" key="5">
    <source>
        <dbReference type="ARBA" id="ARBA00022801"/>
    </source>
</evidence>
<dbReference type="PANTHER" id="PTHR12931">
    <property type="entry name" value="UBIQUITIN THIOLESTERASE PROTEIN OTUB"/>
    <property type="match status" value="1"/>
</dbReference>
<dbReference type="Gene3D" id="3.30.200.60">
    <property type="entry name" value="Peptidase C65 Otubain, subdomain 1"/>
    <property type="match status" value="1"/>
</dbReference>
<evidence type="ECO:0000256" key="2">
    <source>
        <dbReference type="ARBA" id="ARBA00012759"/>
    </source>
</evidence>
<dbReference type="GO" id="GO:0043130">
    <property type="term" value="F:ubiquitin binding"/>
    <property type="evidence" value="ECO:0007669"/>
    <property type="project" value="TreeGrafter"/>
</dbReference>
<evidence type="ECO:0000313" key="10">
    <source>
        <dbReference type="Proteomes" id="UP000567885"/>
    </source>
</evidence>
<dbReference type="Proteomes" id="UP000567885">
    <property type="component" value="Unassembled WGS sequence"/>
</dbReference>
<protein>
    <recommendedName>
        <fullName evidence="2">ubiquitinyl hydrolase 1</fullName>
        <ecNumber evidence="2">3.4.19.12</ecNumber>
    </recommendedName>
</protein>
<dbReference type="OrthoDB" id="18915at2759"/>
<dbReference type="InterPro" id="IPR003323">
    <property type="entry name" value="OTU_dom"/>
</dbReference>
<gene>
    <name evidence="9" type="ORF">FHETE_10742</name>
</gene>
<reference evidence="9 10" key="1">
    <citation type="submission" date="2020-05" db="EMBL/GenBank/DDBJ databases">
        <title>Identification and distribution of gene clusters putatively required for synthesis of sphingolipid metabolism inhibitors in phylogenetically diverse species of the filamentous fungus Fusarium.</title>
        <authorList>
            <person name="Kim H.-S."/>
            <person name="Busman M."/>
            <person name="Brown D.W."/>
            <person name="Divon H."/>
            <person name="Uhlig S."/>
            <person name="Proctor R.H."/>
        </authorList>
    </citation>
    <scope>NUCLEOTIDE SEQUENCE [LARGE SCALE GENOMIC DNA]</scope>
    <source>
        <strain evidence="9 10">NRRL 20693</strain>
    </source>
</reference>
<sequence>APRLPGSQAPKLHARVLLPLELPDAKSIAPAVRRLVLFLTVIPSLFSSSNPATATTTTPVLIPAVTTGAPFKGIVERGQHPRDVVAAFASIRRLACPPITYLVWKPLAPKNAILPPILSTDTVTVDLSLGGTFLNSCSSSTSNRIALIFGHFYLPTSFYNSSFLPHPHSQRGMFQPQPTPFASSSFASYGLASDLDFAFPVSAGGGGAGFYNPPAPPQQLLQSHPQSHSQLQSQSQPQSQPHLGQQNTNPQRSSSAAASSLSPPYSSSQASNSESSSSPTLAQQQTSQRLPHQQLGILSSQQSTHQQQQQYSQSGPARLKMEDQGQHDMIAQQAAAENYQPALEGLQIGNKISTEVLTHEYAKADPVYVEKTIALPQTFSHYRPIQGDGNCGWRAIGFSYFEKLVESGDQAKIEGEVARLMSMNHLLGTVGCYQYYEDWADEMFDLLREVAQNINNPQFAHALIHEKWNDRNVADSLIYYLRLLAGTYLKAHAAGFDPFITEYNGVQGYCSQCIDIPNREIEHLGVEALSNVLLKPIDVILEVVYLDRSVGTKANTHLFPGELNGQDVSNFGTINLLFRPDHYDILYKAVAVQVFRVNGFTHNTSITTDQPDLGQYATMNFDALSIIPGFSNSAALGGLGQIAPPPPNSMSESFSPVQHGSWMSSFPETLPSSTQRITAPQPPPIMASSQSPTPPASISGSSAIAPSPAVVSASGPGPQSTLPMRTASSYHIRFSPVQLDYDEGKNNFPESTFQVTTNTFKNSIWNRAHYCNPNFHPEEWSPDDEHTDGRVGGKRKLKKEIS</sequence>
<dbReference type="InterPro" id="IPR038765">
    <property type="entry name" value="Papain-like_cys_pep_sf"/>
</dbReference>
<dbReference type="AlphaFoldDB" id="A0A8H5SNH8"/>
<dbReference type="GO" id="GO:0005634">
    <property type="term" value="C:nucleus"/>
    <property type="evidence" value="ECO:0007669"/>
    <property type="project" value="TreeGrafter"/>
</dbReference>
<proteinExistence type="predicted"/>
<feature type="compositionally biased region" description="Polar residues" evidence="7">
    <location>
        <begin position="649"/>
        <end position="678"/>
    </location>
</feature>
<dbReference type="CDD" id="cd22749">
    <property type="entry name" value="Otubain_C65"/>
    <property type="match status" value="1"/>
</dbReference>
<feature type="compositionally biased region" description="Low complexity" evidence="7">
    <location>
        <begin position="696"/>
        <end position="718"/>
    </location>
</feature>
<dbReference type="Gene3D" id="1.20.1300.20">
    <property type="entry name" value="Peptidase C65 Otubain, subdomain 2"/>
    <property type="match status" value="1"/>
</dbReference>
<organism evidence="9 10">
    <name type="scientific">Fusarium heterosporum</name>
    <dbReference type="NCBI Taxonomy" id="42747"/>
    <lineage>
        <taxon>Eukaryota</taxon>
        <taxon>Fungi</taxon>
        <taxon>Dikarya</taxon>
        <taxon>Ascomycota</taxon>
        <taxon>Pezizomycotina</taxon>
        <taxon>Sordariomycetes</taxon>
        <taxon>Hypocreomycetidae</taxon>
        <taxon>Hypocreales</taxon>
        <taxon>Nectriaceae</taxon>
        <taxon>Fusarium</taxon>
        <taxon>Fusarium heterosporum species complex</taxon>
    </lineage>
</organism>
<feature type="region of interest" description="Disordered" evidence="7">
    <location>
        <begin position="208"/>
        <end position="318"/>
    </location>
</feature>
<evidence type="ECO:0000256" key="6">
    <source>
        <dbReference type="ARBA" id="ARBA00022807"/>
    </source>
</evidence>
<dbReference type="SUPFAM" id="SSF54001">
    <property type="entry name" value="Cysteine proteinases"/>
    <property type="match status" value="1"/>
</dbReference>
<evidence type="ECO:0000313" key="9">
    <source>
        <dbReference type="EMBL" id="KAF5656875.1"/>
    </source>
</evidence>
<evidence type="ECO:0000256" key="1">
    <source>
        <dbReference type="ARBA" id="ARBA00000707"/>
    </source>
</evidence>
<dbReference type="GO" id="GO:0004843">
    <property type="term" value="F:cysteine-type deubiquitinase activity"/>
    <property type="evidence" value="ECO:0007669"/>
    <property type="project" value="UniProtKB-EC"/>
</dbReference>
<evidence type="ECO:0000256" key="7">
    <source>
        <dbReference type="SAM" id="MobiDB-lite"/>
    </source>
</evidence>
<dbReference type="PROSITE" id="PS50802">
    <property type="entry name" value="OTU"/>
    <property type="match status" value="1"/>
</dbReference>
<keyword evidence="3" id="KW-0645">Protease</keyword>
<dbReference type="GO" id="GO:0006508">
    <property type="term" value="P:proteolysis"/>
    <property type="evidence" value="ECO:0007669"/>
    <property type="project" value="UniProtKB-KW"/>
</dbReference>
<dbReference type="InterPro" id="IPR042468">
    <property type="entry name" value="Peptidase_C65_otubain_sub1"/>
</dbReference>
<feature type="compositionally biased region" description="Low complexity" evidence="7">
    <location>
        <begin position="253"/>
        <end position="279"/>
    </location>
</feature>
<feature type="compositionally biased region" description="Basic and acidic residues" evidence="7">
    <location>
        <begin position="778"/>
        <end position="791"/>
    </location>
</feature>
<keyword evidence="6" id="KW-0788">Thiol protease</keyword>
<keyword evidence="5" id="KW-0378">Hydrolase</keyword>
<dbReference type="EMBL" id="JAAGWQ010000310">
    <property type="protein sequence ID" value="KAF5656875.1"/>
    <property type="molecule type" value="Genomic_DNA"/>
</dbReference>
<feature type="compositionally biased region" description="Basic residues" evidence="7">
    <location>
        <begin position="792"/>
        <end position="802"/>
    </location>
</feature>
<dbReference type="PANTHER" id="PTHR12931:SF15">
    <property type="entry name" value="UBIQUITIN THIOESTERASE OTUBAIN-LIKE"/>
    <property type="match status" value="1"/>
</dbReference>
<accession>A0A8H5SNH8</accession>
<feature type="domain" description="OTU" evidence="8">
    <location>
        <begin position="380"/>
        <end position="589"/>
    </location>
</feature>
<feature type="compositionally biased region" description="Low complexity" evidence="7">
    <location>
        <begin position="218"/>
        <end position="246"/>
    </location>
</feature>
<evidence type="ECO:0000256" key="3">
    <source>
        <dbReference type="ARBA" id="ARBA00022670"/>
    </source>
</evidence>
<feature type="region of interest" description="Disordered" evidence="7">
    <location>
        <begin position="641"/>
        <end position="723"/>
    </location>
</feature>
<keyword evidence="10" id="KW-1185">Reference proteome</keyword>